<organism evidence="10 11">
    <name type="scientific">Gossypium harknessii</name>
    <dbReference type="NCBI Taxonomy" id="34285"/>
    <lineage>
        <taxon>Eukaryota</taxon>
        <taxon>Viridiplantae</taxon>
        <taxon>Streptophyta</taxon>
        <taxon>Embryophyta</taxon>
        <taxon>Tracheophyta</taxon>
        <taxon>Spermatophyta</taxon>
        <taxon>Magnoliopsida</taxon>
        <taxon>eudicotyledons</taxon>
        <taxon>Gunneridae</taxon>
        <taxon>Pentapetalae</taxon>
        <taxon>rosids</taxon>
        <taxon>malvids</taxon>
        <taxon>Malvales</taxon>
        <taxon>Malvaceae</taxon>
        <taxon>Malvoideae</taxon>
        <taxon>Gossypium</taxon>
    </lineage>
</organism>
<reference evidence="10 11" key="1">
    <citation type="journal article" date="2019" name="Genome Biol. Evol.">
        <title>Insights into the evolution of the New World diploid cottons (Gossypium, subgenus Houzingenia) based on genome sequencing.</title>
        <authorList>
            <person name="Grover C.E."/>
            <person name="Arick M.A. 2nd"/>
            <person name="Thrash A."/>
            <person name="Conover J.L."/>
            <person name="Sanders W.S."/>
            <person name="Peterson D.G."/>
            <person name="Frelichowski J.E."/>
            <person name="Scheffler J.A."/>
            <person name="Scheffler B.E."/>
            <person name="Wendel J.F."/>
        </authorList>
    </citation>
    <scope>NUCLEOTIDE SEQUENCE [LARGE SCALE GENOMIC DNA]</scope>
    <source>
        <strain evidence="10">0</strain>
        <tissue evidence="10">Leaf</tissue>
    </source>
</reference>
<dbReference type="SUPFAM" id="SSF52058">
    <property type="entry name" value="L domain-like"/>
    <property type="match status" value="1"/>
</dbReference>
<accession>A0A7J9HM71</accession>
<keyword evidence="5" id="KW-0677">Repeat</keyword>
<evidence type="ECO:0000256" key="7">
    <source>
        <dbReference type="ARBA" id="ARBA00023136"/>
    </source>
</evidence>
<keyword evidence="2" id="KW-0433">Leucine-rich repeat</keyword>
<evidence type="ECO:0000313" key="11">
    <source>
        <dbReference type="Proteomes" id="UP000593560"/>
    </source>
</evidence>
<dbReference type="InterPro" id="IPR052422">
    <property type="entry name" value="Auxin_Ser/Thr_Kinase"/>
</dbReference>
<dbReference type="PANTHER" id="PTHR47986:SF10">
    <property type="entry name" value="RECEPTOR-LIKE KINASE TMK4"/>
    <property type="match status" value="1"/>
</dbReference>
<dbReference type="GO" id="GO:0016020">
    <property type="term" value="C:membrane"/>
    <property type="evidence" value="ECO:0007669"/>
    <property type="project" value="UniProtKB-SubCell"/>
</dbReference>
<keyword evidence="8" id="KW-0675">Receptor</keyword>
<keyword evidence="7" id="KW-0472">Membrane</keyword>
<evidence type="ECO:0000256" key="6">
    <source>
        <dbReference type="ARBA" id="ARBA00022989"/>
    </source>
</evidence>
<keyword evidence="3" id="KW-0812">Transmembrane</keyword>
<proteinExistence type="predicted"/>
<gene>
    <name evidence="10" type="ORF">Gohar_002875</name>
</gene>
<dbReference type="OrthoDB" id="989710at2759"/>
<name>A0A7J9HM71_9ROSI</name>
<sequence>MTYSVNLGFNQFTGPIPDLSNCKGLELLDFRNKNLTRVFPPSLAFHPSLIVIFFDDNKLQGPFPIYMFLHKFASVDNNNCCTNTADSCDSQVTLLLEIARAWMYPYELSIAWEGNDACRNLSFVTCDSEKSIIVIYL</sequence>
<evidence type="ECO:0000256" key="9">
    <source>
        <dbReference type="ARBA" id="ARBA00023180"/>
    </source>
</evidence>
<dbReference type="EMBL" id="JABFAD010000010">
    <property type="protein sequence ID" value="MBA0810930.1"/>
    <property type="molecule type" value="Genomic_DNA"/>
</dbReference>
<keyword evidence="11" id="KW-1185">Reference proteome</keyword>
<dbReference type="Proteomes" id="UP000593560">
    <property type="component" value="Unassembled WGS sequence"/>
</dbReference>
<keyword evidence="6" id="KW-1133">Transmembrane helix</keyword>
<dbReference type="AlphaFoldDB" id="A0A7J9HM71"/>
<comment type="caution">
    <text evidence="10">The sequence shown here is derived from an EMBL/GenBank/DDBJ whole genome shotgun (WGS) entry which is preliminary data.</text>
</comment>
<protein>
    <recommendedName>
        <fullName evidence="12">Leucine-rich repeat-containing N-terminal plant-type domain-containing protein</fullName>
    </recommendedName>
</protein>
<evidence type="ECO:0000256" key="2">
    <source>
        <dbReference type="ARBA" id="ARBA00022614"/>
    </source>
</evidence>
<evidence type="ECO:0000256" key="1">
    <source>
        <dbReference type="ARBA" id="ARBA00004167"/>
    </source>
</evidence>
<dbReference type="PANTHER" id="PTHR47986">
    <property type="entry name" value="OSJNBA0070M12.3 PROTEIN"/>
    <property type="match status" value="1"/>
</dbReference>
<dbReference type="Gene3D" id="3.80.10.10">
    <property type="entry name" value="Ribonuclease Inhibitor"/>
    <property type="match status" value="1"/>
</dbReference>
<evidence type="ECO:0000256" key="3">
    <source>
        <dbReference type="ARBA" id="ARBA00022692"/>
    </source>
</evidence>
<keyword evidence="9" id="KW-0325">Glycoprotein</keyword>
<keyword evidence="4" id="KW-0732">Signal</keyword>
<dbReference type="InterPro" id="IPR032675">
    <property type="entry name" value="LRR_dom_sf"/>
</dbReference>
<evidence type="ECO:0000256" key="4">
    <source>
        <dbReference type="ARBA" id="ARBA00022729"/>
    </source>
</evidence>
<comment type="subcellular location">
    <subcellularLocation>
        <location evidence="1">Membrane</location>
        <topology evidence="1">Single-pass membrane protein</topology>
    </subcellularLocation>
</comment>
<evidence type="ECO:0000256" key="5">
    <source>
        <dbReference type="ARBA" id="ARBA00022737"/>
    </source>
</evidence>
<evidence type="ECO:0008006" key="12">
    <source>
        <dbReference type="Google" id="ProtNLM"/>
    </source>
</evidence>
<evidence type="ECO:0000313" key="10">
    <source>
        <dbReference type="EMBL" id="MBA0810930.1"/>
    </source>
</evidence>
<evidence type="ECO:0000256" key="8">
    <source>
        <dbReference type="ARBA" id="ARBA00023170"/>
    </source>
</evidence>